<evidence type="ECO:0000256" key="13">
    <source>
        <dbReference type="SAM" id="Phobius"/>
    </source>
</evidence>
<dbReference type="CDD" id="cd06899">
    <property type="entry name" value="lectin_legume_LecRK_Arcelin_ConA"/>
    <property type="match status" value="1"/>
</dbReference>
<dbReference type="Gramene" id="KCW57257">
    <property type="protein sequence ID" value="KCW57257"/>
    <property type="gene ID" value="EUGRSUZ_H00060"/>
</dbReference>
<dbReference type="SMART" id="SM00220">
    <property type="entry name" value="S_TKc"/>
    <property type="match status" value="1"/>
</dbReference>
<dbReference type="InterPro" id="IPR001220">
    <property type="entry name" value="Legume_lectin_dom"/>
</dbReference>
<feature type="signal peptide" evidence="14">
    <location>
        <begin position="1"/>
        <end position="31"/>
    </location>
</feature>
<keyword evidence="10 13" id="KW-0472">Membrane</keyword>
<dbReference type="GO" id="GO:0030246">
    <property type="term" value="F:carbohydrate binding"/>
    <property type="evidence" value="ECO:0007669"/>
    <property type="project" value="UniProtKB-KW"/>
</dbReference>
<dbReference type="GO" id="GO:0005886">
    <property type="term" value="C:plasma membrane"/>
    <property type="evidence" value="ECO:0000318"/>
    <property type="project" value="GO_Central"/>
</dbReference>
<protein>
    <recommendedName>
        <fullName evidence="15">Protein kinase domain-containing protein</fullName>
    </recommendedName>
</protein>
<dbReference type="eggNOG" id="ENOG502SIQE">
    <property type="taxonomic scope" value="Eukaryota"/>
</dbReference>
<feature type="transmembrane region" description="Helical" evidence="13">
    <location>
        <begin position="291"/>
        <end position="315"/>
    </location>
</feature>
<evidence type="ECO:0000256" key="2">
    <source>
        <dbReference type="ARBA" id="ARBA00008536"/>
    </source>
</evidence>
<sequence>MPRATSHSLSLRARLFLFCLVSCPLIPSVAPLSFSIGSFDTDLRDILYEGVATLAYGYVDLTPGIAPPHFQVGRIQYSKPVRIWDPLTGRQADFSTHFSFTIETDGSAQYSDGITFFLAPAGISIPPNSAGGFLGLFNASTANEGPRNQIVMVEFDTYVNPEFDPPVHHIGINTNRPSSLVYAGWDPGLHSGKATDVLVTYNSTSKNLSVVWSFDDIPVFQGESYSSLSCQVDLASVLPESAVIGFSASFGFFAARHSINSWEFTSNLDTDMPPSMDRLPPKGVKSKPHRLTMLVMVPVACLLLVISAWSCFVAVKRRERYGFHALTDIDKEMGALPTKFTYQELLTATKGFADDQKLGEGASCQVYKGFLNHSGRQVAVKRIFAESQHSEKLFVNELKIISRTIYKNLVPFVGWCQERGKFLLVYEYMPNGSLDQHLFGARRSLPWDVRYRVALGLASALNYLHEGLEQCVLHRDIKAANVLLDTNYTTKLGDFGVAKLVDPRFRSQMTDVVGTCGYLAPEYFTSGKATKESDMFSFGIVALEIACGRRSYEDRVGRVVLHKWVWELYLAGNILSAVDEALGSRFQREEMESLMRVGLWCVHPDPTRRPRAGQVIRFLQLEDSVPELPHDAFDGPVSYRPSASQLGILESPSPPPTQESVY</sequence>
<evidence type="ECO:0000256" key="1">
    <source>
        <dbReference type="ARBA" id="ARBA00004479"/>
    </source>
</evidence>
<evidence type="ECO:0000256" key="14">
    <source>
        <dbReference type="SAM" id="SignalP"/>
    </source>
</evidence>
<keyword evidence="6" id="KW-0430">Lectin</keyword>
<comment type="similarity">
    <text evidence="2">In the N-terminal section; belongs to the leguminous lectin family.</text>
</comment>
<dbReference type="InterPro" id="IPR050528">
    <property type="entry name" value="L-type_Lectin-RKs"/>
</dbReference>
<dbReference type="GO" id="GO:0004672">
    <property type="term" value="F:protein kinase activity"/>
    <property type="evidence" value="ECO:0007669"/>
    <property type="project" value="InterPro"/>
</dbReference>
<evidence type="ECO:0000256" key="6">
    <source>
        <dbReference type="ARBA" id="ARBA00022734"/>
    </source>
</evidence>
<name>A0A059ATG2_EUCGR</name>
<dbReference type="EMBL" id="KK198760">
    <property type="protein sequence ID" value="KCW57257.1"/>
    <property type="molecule type" value="Genomic_DNA"/>
</dbReference>
<dbReference type="Gene3D" id="3.30.200.20">
    <property type="entry name" value="Phosphorylase Kinase, domain 1"/>
    <property type="match status" value="1"/>
</dbReference>
<keyword evidence="8" id="KW-0067">ATP-binding</keyword>
<keyword evidence="11" id="KW-0675">Receptor</keyword>
<comment type="similarity">
    <text evidence="3">In the C-terminal section; belongs to the protein kinase superfamily. Ser/Thr protein kinase family.</text>
</comment>
<dbReference type="FunFam" id="1.10.510.10:FF:000522">
    <property type="entry name" value="L-type lectin-domain containing receptor kinase IX.1"/>
    <property type="match status" value="1"/>
</dbReference>
<keyword evidence="7" id="KW-0547">Nucleotide-binding</keyword>
<dbReference type="AlphaFoldDB" id="A0A059ATG2"/>
<dbReference type="OMA" id="IAVWIMI"/>
<evidence type="ECO:0000256" key="5">
    <source>
        <dbReference type="ARBA" id="ARBA00022729"/>
    </source>
</evidence>
<evidence type="ECO:0000259" key="15">
    <source>
        <dbReference type="PROSITE" id="PS50011"/>
    </source>
</evidence>
<dbReference type="Gene3D" id="2.60.120.200">
    <property type="match status" value="1"/>
</dbReference>
<evidence type="ECO:0000256" key="9">
    <source>
        <dbReference type="ARBA" id="ARBA00022989"/>
    </source>
</evidence>
<dbReference type="SUPFAM" id="SSF56112">
    <property type="entry name" value="Protein kinase-like (PK-like)"/>
    <property type="match status" value="1"/>
</dbReference>
<dbReference type="Pfam" id="PF00139">
    <property type="entry name" value="Lectin_legB"/>
    <property type="match status" value="1"/>
</dbReference>
<dbReference type="PANTHER" id="PTHR27007">
    <property type="match status" value="1"/>
</dbReference>
<evidence type="ECO:0000313" key="16">
    <source>
        <dbReference type="EMBL" id="KCW57257.1"/>
    </source>
</evidence>
<feature type="region of interest" description="Disordered" evidence="12">
    <location>
        <begin position="633"/>
        <end position="662"/>
    </location>
</feature>
<evidence type="ECO:0000256" key="4">
    <source>
        <dbReference type="ARBA" id="ARBA00022692"/>
    </source>
</evidence>
<evidence type="ECO:0000256" key="8">
    <source>
        <dbReference type="ARBA" id="ARBA00022840"/>
    </source>
</evidence>
<dbReference type="InterPro" id="IPR000719">
    <property type="entry name" value="Prot_kinase_dom"/>
</dbReference>
<dbReference type="GO" id="GO:0005524">
    <property type="term" value="F:ATP binding"/>
    <property type="evidence" value="ECO:0007669"/>
    <property type="project" value="UniProtKB-KW"/>
</dbReference>
<dbReference type="Pfam" id="PF00069">
    <property type="entry name" value="Pkinase"/>
    <property type="match status" value="1"/>
</dbReference>
<accession>A0A059ATG2</accession>
<proteinExistence type="inferred from homology"/>
<gene>
    <name evidence="16" type="ORF">EUGRSUZ_H00060</name>
</gene>
<dbReference type="InterPro" id="IPR008271">
    <property type="entry name" value="Ser/Thr_kinase_AS"/>
</dbReference>
<dbReference type="Gene3D" id="1.10.510.10">
    <property type="entry name" value="Transferase(Phosphotransferase) domain 1"/>
    <property type="match status" value="1"/>
</dbReference>
<comment type="subcellular location">
    <subcellularLocation>
        <location evidence="1">Membrane</location>
        <topology evidence="1">Single-pass type I membrane protein</topology>
    </subcellularLocation>
</comment>
<dbReference type="InParanoid" id="A0A059ATG2"/>
<evidence type="ECO:0000256" key="3">
    <source>
        <dbReference type="ARBA" id="ARBA00010217"/>
    </source>
</evidence>
<keyword evidence="5 14" id="KW-0732">Signal</keyword>
<reference evidence="16" key="1">
    <citation type="submission" date="2013-07" db="EMBL/GenBank/DDBJ databases">
        <title>The genome of Eucalyptus grandis.</title>
        <authorList>
            <person name="Schmutz J."/>
            <person name="Hayes R."/>
            <person name="Myburg A."/>
            <person name="Tuskan G."/>
            <person name="Grattapaglia D."/>
            <person name="Rokhsar D.S."/>
        </authorList>
    </citation>
    <scope>NUCLEOTIDE SEQUENCE</scope>
    <source>
        <tissue evidence="16">Leaf extractions</tissue>
    </source>
</reference>
<evidence type="ECO:0000256" key="11">
    <source>
        <dbReference type="ARBA" id="ARBA00023170"/>
    </source>
</evidence>
<keyword evidence="4 13" id="KW-0812">Transmembrane</keyword>
<dbReference type="InterPro" id="IPR013320">
    <property type="entry name" value="ConA-like_dom_sf"/>
</dbReference>
<dbReference type="PROSITE" id="PS00108">
    <property type="entry name" value="PROTEIN_KINASE_ST"/>
    <property type="match status" value="1"/>
</dbReference>
<dbReference type="OrthoDB" id="4062651at2759"/>
<feature type="domain" description="Protein kinase" evidence="15">
    <location>
        <begin position="352"/>
        <end position="633"/>
    </location>
</feature>
<dbReference type="PROSITE" id="PS50011">
    <property type="entry name" value="PROTEIN_KINASE_DOM"/>
    <property type="match status" value="1"/>
</dbReference>
<dbReference type="SUPFAM" id="SSF49899">
    <property type="entry name" value="Concanavalin A-like lectins/glucanases"/>
    <property type="match status" value="1"/>
</dbReference>
<feature type="chain" id="PRO_5001568094" description="Protein kinase domain-containing protein" evidence="14">
    <location>
        <begin position="32"/>
        <end position="662"/>
    </location>
</feature>
<keyword evidence="9 13" id="KW-1133">Transmembrane helix</keyword>
<feature type="compositionally biased region" description="Pro residues" evidence="12">
    <location>
        <begin position="652"/>
        <end position="662"/>
    </location>
</feature>
<organism evidence="16">
    <name type="scientific">Eucalyptus grandis</name>
    <name type="common">Flooded gum</name>
    <dbReference type="NCBI Taxonomy" id="71139"/>
    <lineage>
        <taxon>Eukaryota</taxon>
        <taxon>Viridiplantae</taxon>
        <taxon>Streptophyta</taxon>
        <taxon>Embryophyta</taxon>
        <taxon>Tracheophyta</taxon>
        <taxon>Spermatophyta</taxon>
        <taxon>Magnoliopsida</taxon>
        <taxon>eudicotyledons</taxon>
        <taxon>Gunneridae</taxon>
        <taxon>Pentapetalae</taxon>
        <taxon>rosids</taxon>
        <taxon>malvids</taxon>
        <taxon>Myrtales</taxon>
        <taxon>Myrtaceae</taxon>
        <taxon>Myrtoideae</taxon>
        <taxon>Eucalypteae</taxon>
        <taxon>Eucalyptus</taxon>
    </lineage>
</organism>
<evidence type="ECO:0000256" key="12">
    <source>
        <dbReference type="SAM" id="MobiDB-lite"/>
    </source>
</evidence>
<evidence type="ECO:0000256" key="10">
    <source>
        <dbReference type="ARBA" id="ARBA00023136"/>
    </source>
</evidence>
<dbReference type="InterPro" id="IPR011009">
    <property type="entry name" value="Kinase-like_dom_sf"/>
</dbReference>
<dbReference type="KEGG" id="egr:104456032"/>
<evidence type="ECO:0000256" key="7">
    <source>
        <dbReference type="ARBA" id="ARBA00022741"/>
    </source>
</evidence>